<dbReference type="Gene3D" id="3.40.50.150">
    <property type="entry name" value="Vaccinia Virus protein VP39"/>
    <property type="match status" value="1"/>
</dbReference>
<dbReference type="InterPro" id="IPR029063">
    <property type="entry name" value="SAM-dependent_MTases_sf"/>
</dbReference>
<protein>
    <submittedName>
        <fullName evidence="2">Methylase</fullName>
    </submittedName>
</protein>
<dbReference type="KEGG" id="xap:XA3_02140"/>
<accession>A0AAU9DRH0</accession>
<dbReference type="REBASE" id="722957">
    <property type="entry name" value="M.Lsp3ORF2140P"/>
</dbReference>
<keyword evidence="2" id="KW-0808">Transferase</keyword>
<proteinExistence type="predicted"/>
<keyword evidence="2" id="KW-0489">Methyltransferase</keyword>
<keyword evidence="3" id="KW-1185">Reference proteome</keyword>
<feature type="domain" description="DNA methylase adenine-specific" evidence="1">
    <location>
        <begin position="10"/>
        <end position="120"/>
    </location>
</feature>
<dbReference type="Proteomes" id="UP001321861">
    <property type="component" value="Chromosome"/>
</dbReference>
<reference evidence="2 3" key="1">
    <citation type="journal article" date="2023" name="Microbiol. Spectr.">
        <title>Symbiosis of Carpenter Bees with Uncharacterized Lactic Acid Bacteria Showing NAD Auxotrophy.</title>
        <authorList>
            <person name="Kawasaki S."/>
            <person name="Ozawa K."/>
            <person name="Mori T."/>
            <person name="Yamamoto A."/>
            <person name="Ito M."/>
            <person name="Ohkuma M."/>
            <person name="Sakamoto M."/>
            <person name="Matsutani M."/>
        </authorList>
    </citation>
    <scope>NUCLEOTIDE SEQUENCE [LARGE SCALE GENOMIC DNA]</scope>
    <source>
        <strain evidence="2 3">XA3</strain>
    </source>
</reference>
<dbReference type="GO" id="GO:0032259">
    <property type="term" value="P:methylation"/>
    <property type="evidence" value="ECO:0007669"/>
    <property type="project" value="UniProtKB-KW"/>
</dbReference>
<dbReference type="AlphaFoldDB" id="A0AAU9DRH0"/>
<dbReference type="RefSeq" id="WP_317635714.1">
    <property type="nucleotide sequence ID" value="NZ_AP026802.1"/>
</dbReference>
<organism evidence="2 3">
    <name type="scientific">Xylocopilactobacillus apicola</name>
    <dbReference type="NCBI Taxonomy" id="2932184"/>
    <lineage>
        <taxon>Bacteria</taxon>
        <taxon>Bacillati</taxon>
        <taxon>Bacillota</taxon>
        <taxon>Bacilli</taxon>
        <taxon>Lactobacillales</taxon>
        <taxon>Lactobacillaceae</taxon>
        <taxon>Xylocopilactobacillus</taxon>
    </lineage>
</organism>
<dbReference type="SUPFAM" id="SSF53335">
    <property type="entry name" value="S-adenosyl-L-methionine-dependent methyltransferases"/>
    <property type="match status" value="1"/>
</dbReference>
<sequence length="230" mass="26212">MEERLIKSAERVKNHGEIFTPKKTVKYMLDQPEIKEKLHSLTATFLEPSAGEGAFLVEILKRKMIYAIGQSHSDKEYGENCLISLSSLYGIEILEDNIEILIMNMIMTFSDIYTTHVRSNFDVKAADKHVLESAKVIIRANMVQGDALKRVKSDGSPIIFSEWKLISGKIRKVQRTEYTFDSIIEDGDPTGTVNGYSEQTSLFGIPEPEEKPKKQYTVVKWTDIYKQKVV</sequence>
<dbReference type="GO" id="GO:0008170">
    <property type="term" value="F:N-methyltransferase activity"/>
    <property type="evidence" value="ECO:0007669"/>
    <property type="project" value="InterPro"/>
</dbReference>
<name>A0AAU9DRH0_9LACO</name>
<evidence type="ECO:0000259" key="1">
    <source>
        <dbReference type="Pfam" id="PF02384"/>
    </source>
</evidence>
<gene>
    <name evidence="2" type="ORF">XA3_02140</name>
</gene>
<dbReference type="PRINTS" id="PR00507">
    <property type="entry name" value="N12N6MTFRASE"/>
</dbReference>
<evidence type="ECO:0000313" key="2">
    <source>
        <dbReference type="EMBL" id="BDR57773.1"/>
    </source>
</evidence>
<dbReference type="GO" id="GO:0003677">
    <property type="term" value="F:DNA binding"/>
    <property type="evidence" value="ECO:0007669"/>
    <property type="project" value="InterPro"/>
</dbReference>
<evidence type="ECO:0000313" key="3">
    <source>
        <dbReference type="Proteomes" id="UP001321861"/>
    </source>
</evidence>
<dbReference type="Pfam" id="PF02384">
    <property type="entry name" value="N6_Mtase"/>
    <property type="match status" value="1"/>
</dbReference>
<dbReference type="EMBL" id="AP026802">
    <property type="protein sequence ID" value="BDR57773.1"/>
    <property type="molecule type" value="Genomic_DNA"/>
</dbReference>
<dbReference type="InterPro" id="IPR003356">
    <property type="entry name" value="DNA_methylase_A-5"/>
</dbReference>